<accession>A0A399R3N0</accession>
<name>A0A399R3N0_9PROT</name>
<dbReference type="AlphaFoldDB" id="A0A399R3N0"/>
<proteinExistence type="predicted"/>
<dbReference type="RefSeq" id="WP_182482225.1">
    <property type="nucleotide sequence ID" value="NZ_QWGB01000005.1"/>
</dbReference>
<evidence type="ECO:0000313" key="1">
    <source>
        <dbReference type="EMBL" id="RIJ24467.1"/>
    </source>
</evidence>
<organism evidence="1 2">
    <name type="scientific">Henriciella barbarensis</name>
    <dbReference type="NCBI Taxonomy" id="86342"/>
    <lineage>
        <taxon>Bacteria</taxon>
        <taxon>Pseudomonadati</taxon>
        <taxon>Pseudomonadota</taxon>
        <taxon>Alphaproteobacteria</taxon>
        <taxon>Hyphomonadales</taxon>
        <taxon>Hyphomonadaceae</taxon>
        <taxon>Henriciella</taxon>
    </lineage>
</organism>
<dbReference type="EMBL" id="QWGB01000005">
    <property type="protein sequence ID" value="RIJ24467.1"/>
    <property type="molecule type" value="Genomic_DNA"/>
</dbReference>
<gene>
    <name evidence="1" type="ORF">D1224_09600</name>
</gene>
<sequence>MTPNKQKTTPGFRIRSQFVSASGLPSGLTTRSAVEHYIMDVTSELRSLRVSWRSYSQQSQPTSADNLRFLTHESKLEILRDQALAILKEFGSD</sequence>
<comment type="caution">
    <text evidence="1">The sequence shown here is derived from an EMBL/GenBank/DDBJ whole genome shotgun (WGS) entry which is preliminary data.</text>
</comment>
<keyword evidence="2" id="KW-1185">Reference proteome</keyword>
<reference evidence="1 2" key="1">
    <citation type="submission" date="2018-08" db="EMBL/GenBank/DDBJ databases">
        <title>Henriciella mobilis sp. nov., isolated from seawater.</title>
        <authorList>
            <person name="Cheng H."/>
            <person name="Wu Y.-H."/>
            <person name="Xu X.-W."/>
            <person name="Guo L.-L."/>
        </authorList>
    </citation>
    <scope>NUCLEOTIDE SEQUENCE [LARGE SCALE GENOMIC DNA]</scope>
    <source>
        <strain evidence="1 2">CCUG66934</strain>
    </source>
</reference>
<evidence type="ECO:0000313" key="2">
    <source>
        <dbReference type="Proteomes" id="UP000265431"/>
    </source>
</evidence>
<protein>
    <submittedName>
        <fullName evidence="1">Uncharacterized protein</fullName>
    </submittedName>
</protein>
<dbReference type="Proteomes" id="UP000265431">
    <property type="component" value="Unassembled WGS sequence"/>
</dbReference>